<dbReference type="RefSeq" id="WP_153239503.1">
    <property type="nucleotide sequence ID" value="NZ_CP036422.1"/>
</dbReference>
<evidence type="ECO:0000313" key="2">
    <source>
        <dbReference type="EMBL" id="QFU76359.1"/>
    </source>
</evidence>
<dbReference type="GO" id="GO:0015074">
    <property type="term" value="P:DNA integration"/>
    <property type="evidence" value="ECO:0007669"/>
    <property type="project" value="InterPro"/>
</dbReference>
<dbReference type="EMBL" id="CP036422">
    <property type="protein sequence ID" value="QFU76359.1"/>
    <property type="molecule type" value="Genomic_DNA"/>
</dbReference>
<name>A0A5P9NL64_9GAMM</name>
<evidence type="ECO:0000256" key="1">
    <source>
        <dbReference type="ARBA" id="ARBA00023172"/>
    </source>
</evidence>
<sequence>MNKHALRFCGNLESSQEASELRNYQPCTFPPPDDFYVSVDKDGNPLSKYSDDRWDFSAYGSKGFNFGKHKLTSKNNDLLKQLIFLYLYHMPLFPGKVQSVNHPFYTLAKLCKLADSHNVSVDQLYRFPRLAGDVMKYFQPAQHEKLFGVLNSLLRSEEFLGWKIADAAFIEELARHRIPHINTQSAYIPPRLWMSLIQSTETVMDAFQTHQAAFEKAWVWISNAYRHNIENGYSQMSPFHNSEVDVNYINHSSRKPRRVYPGGSKAFFENYGIANLLNQWVGYVPDPTYDTAALSSYANLVRDCAFTFILAHSIQRVGEGLSLRSDCFHLDYDPTLGNIGLLVGETTKTDPDSDARWVVPTSVERAVNILKFLGHLRIDNTFKSVTQEFARNPYLMTGQIECWHRGSTSLNLSQWGLGKFVEKNPLVFEEANFSITEEDYKIAYQLTPRLTEKSWFKVGGIWSFSAHQLRRTLAVNLFTSDVPESVIQWMMKHKSLNQSYYYGRNYTRLRMNTAAEQAVVTESYRATIRNLSEIADNTLGENVHATGNNLINVDTLNLIEKRDHKKLEALAKKGEIAARQTLLGFCMTQSCEYGGVESAVHCAGVDGSGPCKDAVFSKRNRKRLKIMYDNNAEELNDLVENTPRHSKLKAENEAIEVYFHATS</sequence>
<accession>A0A5P9NL64</accession>
<gene>
    <name evidence="2" type="ORF">EY643_12190</name>
</gene>
<dbReference type="InterPro" id="IPR011010">
    <property type="entry name" value="DNA_brk_join_enz"/>
</dbReference>
<organism evidence="2 3">
    <name type="scientific">Halioglobus maricola</name>
    <dbReference type="NCBI Taxonomy" id="2601894"/>
    <lineage>
        <taxon>Bacteria</taxon>
        <taxon>Pseudomonadati</taxon>
        <taxon>Pseudomonadota</taxon>
        <taxon>Gammaproteobacteria</taxon>
        <taxon>Cellvibrionales</taxon>
        <taxon>Halieaceae</taxon>
        <taxon>Halioglobus</taxon>
    </lineage>
</organism>
<dbReference type="SUPFAM" id="SSF56349">
    <property type="entry name" value="DNA breaking-rejoining enzymes"/>
    <property type="match status" value="1"/>
</dbReference>
<reference evidence="2 3" key="1">
    <citation type="submission" date="2019-02" db="EMBL/GenBank/DDBJ databases">
        <authorList>
            <person name="Li S.-H."/>
        </authorList>
    </citation>
    <scope>NUCLEOTIDE SEQUENCE [LARGE SCALE GENOMIC DNA]</scope>
    <source>
        <strain evidence="2 3">IMCC14385</strain>
    </source>
</reference>
<dbReference type="AlphaFoldDB" id="A0A5P9NL64"/>
<evidence type="ECO:0000313" key="3">
    <source>
        <dbReference type="Proteomes" id="UP000326287"/>
    </source>
</evidence>
<keyword evidence="3" id="KW-1185">Reference proteome</keyword>
<keyword evidence="1" id="KW-0233">DNA recombination</keyword>
<protein>
    <submittedName>
        <fullName evidence="2">Uncharacterized protein</fullName>
    </submittedName>
</protein>
<dbReference type="GO" id="GO:0006310">
    <property type="term" value="P:DNA recombination"/>
    <property type="evidence" value="ECO:0007669"/>
    <property type="project" value="UniProtKB-KW"/>
</dbReference>
<dbReference type="KEGG" id="halc:EY643_12190"/>
<dbReference type="Gene3D" id="1.10.443.10">
    <property type="entry name" value="Intergrase catalytic core"/>
    <property type="match status" value="1"/>
</dbReference>
<dbReference type="GO" id="GO:0003677">
    <property type="term" value="F:DNA binding"/>
    <property type="evidence" value="ECO:0007669"/>
    <property type="project" value="InterPro"/>
</dbReference>
<dbReference type="InterPro" id="IPR013762">
    <property type="entry name" value="Integrase-like_cat_sf"/>
</dbReference>
<dbReference type="Proteomes" id="UP000326287">
    <property type="component" value="Chromosome"/>
</dbReference>
<proteinExistence type="predicted"/>
<dbReference type="OrthoDB" id="8768428at2"/>